<dbReference type="PRINTS" id="PR01032">
    <property type="entry name" value="PHAGEIV"/>
</dbReference>
<protein>
    <submittedName>
        <fullName evidence="12">Type IV pilus secretin PilQ</fullName>
    </submittedName>
</protein>
<dbReference type="GO" id="GO:0009279">
    <property type="term" value="C:cell outer membrane"/>
    <property type="evidence" value="ECO:0007669"/>
    <property type="project" value="UniProtKB-SubCell"/>
</dbReference>
<gene>
    <name evidence="13" type="ORF">KB893_014730</name>
    <name evidence="12" type="ORF">KB893_09170</name>
</gene>
<keyword evidence="5" id="KW-0472">Membrane</keyword>
<evidence type="ECO:0000256" key="3">
    <source>
        <dbReference type="ARBA" id="ARBA00022729"/>
    </source>
</evidence>
<evidence type="ECO:0000256" key="8">
    <source>
        <dbReference type="RuleBase" id="RU004004"/>
    </source>
</evidence>
<dbReference type="InterPro" id="IPR038591">
    <property type="entry name" value="NolW-like_sf"/>
</dbReference>
<proteinExistence type="inferred from homology"/>
<dbReference type="Pfam" id="PF07660">
    <property type="entry name" value="STN"/>
    <property type="match status" value="1"/>
</dbReference>
<dbReference type="Pfam" id="PF03958">
    <property type="entry name" value="Secretin_N"/>
    <property type="match status" value="1"/>
</dbReference>
<feature type="signal peptide" evidence="10">
    <location>
        <begin position="1"/>
        <end position="20"/>
    </location>
</feature>
<organism evidence="12">
    <name type="scientific">Coralloluteibacterium stylophorae</name>
    <dbReference type="NCBI Taxonomy" id="1776034"/>
    <lineage>
        <taxon>Bacteria</taxon>
        <taxon>Pseudomonadati</taxon>
        <taxon>Pseudomonadota</taxon>
        <taxon>Gammaproteobacteria</taxon>
        <taxon>Lysobacterales</taxon>
        <taxon>Lysobacteraceae</taxon>
        <taxon>Coralloluteibacterium</taxon>
    </lineage>
</organism>
<dbReference type="SMART" id="SM00965">
    <property type="entry name" value="STN"/>
    <property type="match status" value="1"/>
</dbReference>
<evidence type="ECO:0000256" key="2">
    <source>
        <dbReference type="ARBA" id="ARBA00022448"/>
    </source>
</evidence>
<dbReference type="PANTHER" id="PTHR30604">
    <property type="entry name" value="PROTEIN TRANSPORT PROTEIN HOFQ"/>
    <property type="match status" value="1"/>
</dbReference>
<dbReference type="Pfam" id="PF11741">
    <property type="entry name" value="AMIN"/>
    <property type="match status" value="2"/>
</dbReference>
<feature type="chain" id="PRO_5042774382" evidence="10">
    <location>
        <begin position="21"/>
        <end position="726"/>
    </location>
</feature>
<comment type="similarity">
    <text evidence="7">Belongs to the bacterial secretin family.</text>
</comment>
<dbReference type="InterPro" id="IPR021731">
    <property type="entry name" value="AMIN_dom"/>
</dbReference>
<evidence type="ECO:0000256" key="7">
    <source>
        <dbReference type="RuleBase" id="RU004003"/>
    </source>
</evidence>
<keyword evidence="6" id="KW-0998">Cell outer membrane</keyword>
<evidence type="ECO:0000259" key="11">
    <source>
        <dbReference type="SMART" id="SM00965"/>
    </source>
</evidence>
<evidence type="ECO:0000256" key="5">
    <source>
        <dbReference type="ARBA" id="ARBA00023136"/>
    </source>
</evidence>
<keyword evidence="14" id="KW-1185">Reference proteome</keyword>
<dbReference type="InterPro" id="IPR004846">
    <property type="entry name" value="T2SS/T3SS_dom"/>
</dbReference>
<sequence length="726" mass="77885">MARCALVAAMAFATALPALAGTLKDVNYRPGAGGDVDVVLSFDEAPAEVQAFTTDNPPRIAIDLPETTNGFAQRRLAVGSGATSAVSTAEANGRTRVVVDLFRPASYETRVEGNDLIVSVAGSAANSTAPALANPADPGKRVPAAVAVSNIDFRRGEDGSGRLILKFSGDGAAPDLRNEDQQVVIDVANASLPETLRKRLDVTDFATPVKTIEPRSRNGGTELVISTVGGYESLAYQTGNEYVVEVAPEASAEQAVDPRATANREPEYTGRPVTFNFQDIPVRTVLQLIAEESGLNIVASDSVSGNVTLRLINVPWDQALDIVLRAKSLDKRKDGNVIWVGPQSELAAYEQAREDARIALEERAELVTEYISINYGNAEDIAKLLTDESKTAQGSTGGSAGGGGNQGERGFLSPRGSVSFDRRTNTLLVVDIPKKIEEIRAMVDLLDRAVDQVLIEARIVIATESFSRELGTRLGFRKDDGDWQTAGSLDSITNYNNTLREAQEEYLEGDQEGLAPVGTWLVGDTGYNVNLPVTSAAGSLAFSVLTGGGILDLELSAMQEEGRGEVISNPRVITSNQQEAVIKQGDEVGYVTLQQSGSGTGNFTVEFKEVVLELRVTPTITQDGRVFLKMNVRKDELTGFTTTPLYSVPNISTREVNTAVLVNNGQTVSIGGVYEFSTREDVNKVPWLGDLPFLGALFRNKNRSNDKAELLIFVTPKILDIADGRR</sequence>
<reference evidence="13 14" key="1">
    <citation type="journal article" date="2021" name="Microbiol. Resour. Announc.">
        <title>Draft Genome Sequence of Coralloluteibacterium stylophorae LMG 29479T.</title>
        <authorList>
            <person name="Karlyshev A.V."/>
            <person name="Kudryashova E.B."/>
            <person name="Ariskina E.V."/>
            <person name="Conroy A.P."/>
            <person name="Abidueva E.Y."/>
        </authorList>
    </citation>
    <scope>NUCLEOTIDE SEQUENCE [LARGE SCALE GENOMIC DNA]</scope>
    <source>
        <strain evidence="13 14">LMG 29479</strain>
    </source>
</reference>
<dbReference type="PANTHER" id="PTHR30604:SF1">
    <property type="entry name" value="DNA UTILIZATION PROTEIN HOFQ"/>
    <property type="match status" value="1"/>
</dbReference>
<keyword evidence="4" id="KW-0653">Protein transport</keyword>
<dbReference type="InterPro" id="IPR051808">
    <property type="entry name" value="Type_IV_pilus_biogenesis"/>
</dbReference>
<dbReference type="Gene3D" id="2.60.40.3500">
    <property type="match status" value="1"/>
</dbReference>
<evidence type="ECO:0000313" key="12">
    <source>
        <dbReference type="EMBL" id="MBR0562685.1"/>
    </source>
</evidence>
<feature type="domain" description="Secretin/TonB short N-terminal" evidence="11">
    <location>
        <begin position="295"/>
        <end position="343"/>
    </location>
</feature>
<accession>A0A8J8AY42</accession>
<reference evidence="12" key="2">
    <citation type="submission" date="2021-04" db="EMBL/GenBank/DDBJ databases">
        <authorList>
            <person name="Karlyshev A.V."/>
        </authorList>
    </citation>
    <scope>NUCLEOTIDE SEQUENCE</scope>
    <source>
        <strain evidence="12">LMG 29479</strain>
    </source>
</reference>
<dbReference type="NCBIfam" id="TIGR02515">
    <property type="entry name" value="IV_pilus_PilQ"/>
    <property type="match status" value="1"/>
</dbReference>
<evidence type="ECO:0000256" key="6">
    <source>
        <dbReference type="ARBA" id="ARBA00023237"/>
    </source>
</evidence>
<dbReference type="InterPro" id="IPR005644">
    <property type="entry name" value="NolW-like"/>
</dbReference>
<feature type="region of interest" description="Disordered" evidence="9">
    <location>
        <begin position="390"/>
        <end position="417"/>
    </location>
</feature>
<dbReference type="EMBL" id="JAGQFT010000068">
    <property type="protein sequence ID" value="MBR0562685.1"/>
    <property type="molecule type" value="Genomic_DNA"/>
</dbReference>
<comment type="caution">
    <text evidence="12">The sequence shown here is derived from an EMBL/GenBank/DDBJ whole genome shotgun (WGS) entry which is preliminary data.</text>
</comment>
<evidence type="ECO:0000256" key="1">
    <source>
        <dbReference type="ARBA" id="ARBA00004370"/>
    </source>
</evidence>
<evidence type="ECO:0000256" key="10">
    <source>
        <dbReference type="SAM" id="SignalP"/>
    </source>
</evidence>
<feature type="compositionally biased region" description="Gly residues" evidence="9">
    <location>
        <begin position="395"/>
        <end position="407"/>
    </location>
</feature>
<dbReference type="Pfam" id="PF00263">
    <property type="entry name" value="Secretin"/>
    <property type="match status" value="1"/>
</dbReference>
<evidence type="ECO:0000256" key="4">
    <source>
        <dbReference type="ARBA" id="ARBA00022927"/>
    </source>
</evidence>
<dbReference type="Proteomes" id="UP000675747">
    <property type="component" value="Unassembled WGS sequence"/>
</dbReference>
<comment type="subcellular location">
    <subcellularLocation>
        <location evidence="8">Cell outer membrane</location>
    </subcellularLocation>
    <subcellularLocation>
        <location evidence="1">Membrane</location>
    </subcellularLocation>
</comment>
<evidence type="ECO:0000313" key="13">
    <source>
        <dbReference type="EMBL" id="MBS7458392.1"/>
    </source>
</evidence>
<keyword evidence="2 8" id="KW-0813">Transport</keyword>
<keyword evidence="3 10" id="KW-0732">Signal</keyword>
<dbReference type="InterPro" id="IPR001775">
    <property type="entry name" value="GspD/PilQ"/>
</dbReference>
<dbReference type="Gene3D" id="3.30.1370.130">
    <property type="match status" value="1"/>
</dbReference>
<evidence type="ECO:0000313" key="14">
    <source>
        <dbReference type="Proteomes" id="UP000675747"/>
    </source>
</evidence>
<dbReference type="AlphaFoldDB" id="A0A8J8AY42"/>
<dbReference type="InterPro" id="IPR011662">
    <property type="entry name" value="Secretin/TonB_short_N"/>
</dbReference>
<dbReference type="Gene3D" id="3.30.1370.120">
    <property type="match status" value="1"/>
</dbReference>
<dbReference type="InterPro" id="IPR013355">
    <property type="entry name" value="Pilus_4_PilQ"/>
</dbReference>
<dbReference type="PRINTS" id="PR00811">
    <property type="entry name" value="BCTERIALGSPD"/>
</dbReference>
<dbReference type="EMBL" id="JAGQFT020000010">
    <property type="protein sequence ID" value="MBS7458392.1"/>
    <property type="molecule type" value="Genomic_DNA"/>
</dbReference>
<evidence type="ECO:0000256" key="9">
    <source>
        <dbReference type="SAM" id="MobiDB-lite"/>
    </source>
</evidence>
<dbReference type="Gene3D" id="2.60.40.3470">
    <property type="match status" value="1"/>
</dbReference>
<name>A0A8J8AY42_9GAMM</name>
<dbReference type="GO" id="GO:0009306">
    <property type="term" value="P:protein secretion"/>
    <property type="evidence" value="ECO:0007669"/>
    <property type="project" value="InterPro"/>
</dbReference>